<evidence type="ECO:0000256" key="10">
    <source>
        <dbReference type="ARBA" id="ARBA00068150"/>
    </source>
</evidence>
<dbReference type="Gene3D" id="3.40.50.2300">
    <property type="match status" value="1"/>
</dbReference>
<dbReference type="Gene3D" id="3.30.450.40">
    <property type="match status" value="1"/>
</dbReference>
<reference evidence="16 17" key="1">
    <citation type="submission" date="2019-03" db="EMBL/GenBank/DDBJ databases">
        <title>Flavobacterium TSA-D2 sp. nov., isolated from arctic soil.</title>
        <authorList>
            <person name="Chaudhary D.K."/>
        </authorList>
    </citation>
    <scope>NUCLEOTIDE SEQUENCE [LARGE SCALE GENOMIC DNA]</scope>
    <source>
        <strain evidence="16 17">TSA-D2</strain>
    </source>
</reference>
<dbReference type="SMART" id="SM00091">
    <property type="entry name" value="PAS"/>
    <property type="match status" value="10"/>
</dbReference>
<evidence type="ECO:0000259" key="15">
    <source>
        <dbReference type="PROSITE" id="PS50113"/>
    </source>
</evidence>
<dbReference type="NCBIfam" id="TIGR00229">
    <property type="entry name" value="sensory_box"/>
    <property type="match status" value="8"/>
</dbReference>
<dbReference type="SUPFAM" id="SSF55781">
    <property type="entry name" value="GAF domain-like"/>
    <property type="match status" value="1"/>
</dbReference>
<evidence type="ECO:0000256" key="3">
    <source>
        <dbReference type="ARBA" id="ARBA00022553"/>
    </source>
</evidence>
<accession>A0A4R5CUE9</accession>
<dbReference type="PRINTS" id="PR00344">
    <property type="entry name" value="BCTRLSENSOR"/>
</dbReference>
<dbReference type="SUPFAM" id="SSF52172">
    <property type="entry name" value="CheY-like"/>
    <property type="match status" value="1"/>
</dbReference>
<dbReference type="InterPro" id="IPR001610">
    <property type="entry name" value="PAC"/>
</dbReference>
<dbReference type="InterPro" id="IPR013767">
    <property type="entry name" value="PAS_fold"/>
</dbReference>
<comment type="caution">
    <text evidence="16">The sequence shown here is derived from an EMBL/GenBank/DDBJ whole genome shotgun (WGS) entry which is preliminary data.</text>
</comment>
<sequence>MSMNEAKPSYEDLLKVIINQEEVIKKLRKEPLELGNFELNIKESEDLDLLCIAGMDGVFKEVNTSFLKKLGYTEKELTSTSFTSFIHPEDVAKTNREIERLSNDHTSISFENRYIKKNGAIVYIHWTTNVDYGRKLIYGIGRDLTQIREAQQNLITSERLLNYAQKIAKIGSWEFDMITNKMIWSEELYSIYEVEKKPNEELFQSYLKCFSKENLILFQDKINQCMIDKEPFEIEEAAHFSNNRIKWLNVVVVPVTDINGDVIALRGNTQDISSKKEIEETLKAKEQNEIALIAKLIKEKSNAKFRNYIDNAPDGVFVVDSKGNYLEVNAAASSITGFSKEELLAMKFGELSSPETVDNSRKQFKELLATGKLKGELTIIHKNGTVVNVLVDAVKLSANSFLAFVKDITQSKAAAELLNNTFERISDAFVALDNNWCYTYMNKKAAEIYNRNRQDLIGKSIWTEYPEAINQSFFKACHESIAEQKYVFVEEFDCYSGLWFENHIYPSADGLSIFFRDISEKKRADEIIRKNEDRFRALVENNQGIITVIDEELKVVYRSISSARVTGYTNEEFDAITDEAYYHPDYLEYVHIKIKESIDNPNIPIALLFQVKHRDGRYIWLEGVLNNKLADPSINGIITNFRDITEQKNTELKVIENERYFRALVENNESIIVVLDKNLKTIFRSPSSTRITGYSSQEFKELTDKDYFHPDYLEYMKLQIQKTLDYPDTPNPVLFKVKHKNGGYIWLEGILTNLINQRGVLGVIANLNDVTERKEAIELLENERDKFFKIATTAPGLIYSMRKNKDGTLSYPYASDAIRDIYGLEFEEVEKDSNSIFKRIHPDDLAMVIDKINKTKTELVPLKGTYRYLHPTKGLVWHEVNSLPVVEPSGTVICHGIITDITEGIEAEQKIIKANRLYHFISQINQMIVRTADEETLFRETCTIAVETGKFKMAWIGLIDEFTNALVPAVVTGEDRGYLSAIKTISINETPQGRGPAGTAIRDAKYVICNDIENCTLMTPWKEEALSRGYNSVMSLPIKKSSKIIGVLCLYSTEKNFFDAEEIALLDKATEDVSFALDVFEIEIQNKKAEEAVFQSEKRYHALTEASPVGIFRTDATGSTTYVNPSWSTMSGLSFEEALGDGWLNAVHKDDRKVIINGWDDATVAHQESISEYRFERSDGTIVWVMGQAIPDRNVDNEIVGYIGTVTDITNRKIAEDIIFKEKLLSETIINDLPGLFYLCDQFGKSLKWNKNFEHVTEYTGSEISQMTPLDFFHEEDQEEVNSKIMIVLDEGYASIEVDIYTKTNNRVPYYISGTAIEYEGKRCLLAMALDLTERKKAEEIIKSANERFELISSATNDALFELDFVTGKNWHNKVSYDNLNSDNHDLSTEENKLLWRSKLHPDDRDRVIKSIEACYAGTSNSWAEDFRFLRPDGTYGSFYERAKILRDDKGNPTRFIGSMLDLTDVKRAEEEFKKANKRLEAIIDAIPDLMLEVGLDGTIYNYHSHRKDLFTESTDRFIGKKISEVLPAEAANLAFLAIREAAENGFSTGRQYTLEKKNEIRWYELSIAPMKETEEHEIHFICLSRDITKVKLVDESLAKSEERYRGLLDNLDAGIVVHAADTSVIMSNNKASELLGLSTEQIIGKKAIDPIWKYLNEDNSILDIEKHPISLICKTKEAVKNFTLGINHPNTETIVWVLVNGFPVLDTKDEITEIVISFIDITQRKLMEIELLQSKEQSEAANKAKTDFLANMSHEIRTPLNGIIGFTHLLMKSGLEKNQSEYMSTINDSATSLMQIVNDVLDFSKIESGKLELHIEEVNLYELTRQVIDLFSYQATQKNLDLVLNLNGNVPKYILADSVRLKQVLVNLLSNALKFTSFGEIRLDVSEIEVVNRKITTLQFSVKDTGIGIKEDNNEKIFSSFVQEDNSTNRKFGGTGLGLAISNQLLDLMDSKLQLVSKYGDGSDFFFEIKFEKSKARKKPAPENITTPEKLVIESFSDKKVLIVEDNRINMLLAKTLVKKLISNCRIYEARDGNEAVEQYEKERPDIILMDIQMPNKNGYEATHEIRLLDGGLNTPIIAITAGIMTGDKEKCLESGLDDYLSKPIIEGDLEQMLMKWLHK</sequence>
<evidence type="ECO:0000256" key="11">
    <source>
        <dbReference type="PROSITE-ProRule" id="PRU00169"/>
    </source>
</evidence>
<dbReference type="SUPFAM" id="SSF55874">
    <property type="entry name" value="ATPase domain of HSP90 chaperone/DNA topoisomerase II/histidine kinase"/>
    <property type="match status" value="1"/>
</dbReference>
<dbReference type="PROSITE" id="PS50110">
    <property type="entry name" value="RESPONSE_REGULATORY"/>
    <property type="match status" value="1"/>
</dbReference>
<feature type="domain" description="PAC" evidence="15">
    <location>
        <begin position="605"/>
        <end position="656"/>
    </location>
</feature>
<dbReference type="InterPro" id="IPR036097">
    <property type="entry name" value="HisK_dim/P_sf"/>
</dbReference>
<dbReference type="EMBL" id="SMFO01000012">
    <property type="protein sequence ID" value="TDE02114.1"/>
    <property type="molecule type" value="Genomic_DNA"/>
</dbReference>
<dbReference type="GO" id="GO:0000155">
    <property type="term" value="F:phosphorelay sensor kinase activity"/>
    <property type="evidence" value="ECO:0007669"/>
    <property type="project" value="InterPro"/>
</dbReference>
<dbReference type="RefSeq" id="WP_132112331.1">
    <property type="nucleotide sequence ID" value="NZ_SMFO01000012.1"/>
</dbReference>
<dbReference type="PANTHER" id="PTHR43304:SF1">
    <property type="entry name" value="PAC DOMAIN-CONTAINING PROTEIN"/>
    <property type="match status" value="1"/>
</dbReference>
<feature type="domain" description="PAS" evidence="14">
    <location>
        <begin position="1096"/>
        <end position="1155"/>
    </location>
</feature>
<dbReference type="PROSITE" id="PS50109">
    <property type="entry name" value="HIS_KIN"/>
    <property type="match status" value="1"/>
</dbReference>
<dbReference type="PANTHER" id="PTHR43304">
    <property type="entry name" value="PHYTOCHROME-LIKE PROTEIN CPH1"/>
    <property type="match status" value="1"/>
</dbReference>
<dbReference type="EC" id="2.7.13.3" evidence="2"/>
<feature type="domain" description="PAC" evidence="15">
    <location>
        <begin position="1681"/>
        <end position="1734"/>
    </location>
</feature>
<comment type="catalytic activity">
    <reaction evidence="1">
        <text>ATP + protein L-histidine = ADP + protein N-phospho-L-histidine.</text>
        <dbReference type="EC" id="2.7.13.3"/>
    </reaction>
</comment>
<dbReference type="Proteomes" id="UP000294597">
    <property type="component" value="Unassembled WGS sequence"/>
</dbReference>
<dbReference type="InterPro" id="IPR005467">
    <property type="entry name" value="His_kinase_dom"/>
</dbReference>
<dbReference type="InterPro" id="IPR052162">
    <property type="entry name" value="Sensor_kinase/Photoreceptor"/>
</dbReference>
<dbReference type="InterPro" id="IPR003661">
    <property type="entry name" value="HisK_dim/P_dom"/>
</dbReference>
<dbReference type="SMART" id="SM00388">
    <property type="entry name" value="HisKA"/>
    <property type="match status" value="1"/>
</dbReference>
<proteinExistence type="predicted"/>
<dbReference type="FunFam" id="1.10.287.130:FF:000002">
    <property type="entry name" value="Two-component osmosensing histidine kinase"/>
    <property type="match status" value="1"/>
</dbReference>
<feature type="domain" description="PAC" evidence="15">
    <location>
        <begin position="230"/>
        <end position="284"/>
    </location>
</feature>
<protein>
    <recommendedName>
        <fullName evidence="10">Sensory/regulatory protein RpfC</fullName>
        <ecNumber evidence="2">2.7.13.3</ecNumber>
    </recommendedName>
</protein>
<dbReference type="GO" id="GO:0005524">
    <property type="term" value="F:ATP binding"/>
    <property type="evidence" value="ECO:0007669"/>
    <property type="project" value="UniProtKB-KW"/>
</dbReference>
<evidence type="ECO:0000256" key="6">
    <source>
        <dbReference type="ARBA" id="ARBA00022777"/>
    </source>
</evidence>
<evidence type="ECO:0000256" key="5">
    <source>
        <dbReference type="ARBA" id="ARBA00022741"/>
    </source>
</evidence>
<dbReference type="PROSITE" id="PS50112">
    <property type="entry name" value="PAS"/>
    <property type="match status" value="9"/>
</dbReference>
<evidence type="ECO:0000259" key="13">
    <source>
        <dbReference type="PROSITE" id="PS50110"/>
    </source>
</evidence>
<organism evidence="16 17">
    <name type="scientific">Flavobacterium hiemivividum</name>
    <dbReference type="NCBI Taxonomy" id="2541734"/>
    <lineage>
        <taxon>Bacteria</taxon>
        <taxon>Pseudomonadati</taxon>
        <taxon>Bacteroidota</taxon>
        <taxon>Flavobacteriia</taxon>
        <taxon>Flavobacteriales</taxon>
        <taxon>Flavobacteriaceae</taxon>
        <taxon>Flavobacterium</taxon>
    </lineage>
</organism>
<dbReference type="Pfam" id="PF02518">
    <property type="entry name" value="HATPase_c"/>
    <property type="match status" value="1"/>
</dbReference>
<dbReference type="Pfam" id="PF13426">
    <property type="entry name" value="PAS_9"/>
    <property type="match status" value="1"/>
</dbReference>
<dbReference type="PROSITE" id="PS50113">
    <property type="entry name" value="PAC"/>
    <property type="match status" value="7"/>
</dbReference>
<feature type="domain" description="PAS" evidence="14">
    <location>
        <begin position="56"/>
        <end position="105"/>
    </location>
</feature>
<dbReference type="SUPFAM" id="SSF55785">
    <property type="entry name" value="PYP-like sensor domain (PAS domain)"/>
    <property type="match status" value="12"/>
</dbReference>
<dbReference type="InterPro" id="IPR003018">
    <property type="entry name" value="GAF"/>
</dbReference>
<feature type="domain" description="PAS" evidence="14">
    <location>
        <begin position="813"/>
        <end position="855"/>
    </location>
</feature>
<dbReference type="CDD" id="cd00082">
    <property type="entry name" value="HisKA"/>
    <property type="match status" value="1"/>
</dbReference>
<dbReference type="Pfam" id="PF13185">
    <property type="entry name" value="GAF_2"/>
    <property type="match status" value="1"/>
</dbReference>
<keyword evidence="5" id="KW-0547">Nucleotide-binding</keyword>
<dbReference type="Gene3D" id="1.10.287.130">
    <property type="match status" value="1"/>
</dbReference>
<gene>
    <name evidence="16" type="ORF">E0F98_13435</name>
</gene>
<evidence type="ECO:0000256" key="7">
    <source>
        <dbReference type="ARBA" id="ARBA00022840"/>
    </source>
</evidence>
<feature type="domain" description="PAC" evidence="15">
    <location>
        <begin position="1423"/>
        <end position="1475"/>
    </location>
</feature>
<evidence type="ECO:0000256" key="9">
    <source>
        <dbReference type="ARBA" id="ARBA00064003"/>
    </source>
</evidence>
<dbReference type="InterPro" id="IPR035965">
    <property type="entry name" value="PAS-like_dom_sf"/>
</dbReference>
<dbReference type="InterPro" id="IPR004358">
    <property type="entry name" value="Sig_transdc_His_kin-like_C"/>
</dbReference>
<evidence type="ECO:0000256" key="2">
    <source>
        <dbReference type="ARBA" id="ARBA00012438"/>
    </source>
</evidence>
<keyword evidence="6" id="KW-0418">Kinase</keyword>
<dbReference type="InterPro" id="IPR011006">
    <property type="entry name" value="CheY-like_superfamily"/>
</dbReference>
<comment type="subunit">
    <text evidence="9">At low DSF concentrations, interacts with RpfF.</text>
</comment>
<keyword evidence="4" id="KW-0808">Transferase</keyword>
<feature type="domain" description="Histidine kinase" evidence="12">
    <location>
        <begin position="1752"/>
        <end position="1974"/>
    </location>
</feature>
<keyword evidence="8" id="KW-0902">Two-component regulatory system</keyword>
<keyword evidence="3 11" id="KW-0597">Phosphoprotein</keyword>
<dbReference type="InterPro" id="IPR000014">
    <property type="entry name" value="PAS"/>
</dbReference>
<keyword evidence="17" id="KW-1185">Reference proteome</keyword>
<dbReference type="InterPro" id="IPR013655">
    <property type="entry name" value="PAS_fold_3"/>
</dbReference>
<feature type="modified residue" description="4-aspartylphosphate" evidence="11">
    <location>
        <position position="2052"/>
    </location>
</feature>
<evidence type="ECO:0000256" key="1">
    <source>
        <dbReference type="ARBA" id="ARBA00000085"/>
    </source>
</evidence>
<name>A0A4R5CUE9_9FLAO</name>
<dbReference type="InterPro" id="IPR000700">
    <property type="entry name" value="PAS-assoc_C"/>
</dbReference>
<evidence type="ECO:0000259" key="12">
    <source>
        <dbReference type="PROSITE" id="PS50109"/>
    </source>
</evidence>
<dbReference type="SMART" id="SM00387">
    <property type="entry name" value="HATPase_c"/>
    <property type="match status" value="1"/>
</dbReference>
<dbReference type="Pfam" id="PF00512">
    <property type="entry name" value="HisKA"/>
    <property type="match status" value="1"/>
</dbReference>
<dbReference type="SUPFAM" id="SSF47384">
    <property type="entry name" value="Homodimeric domain of signal transducing histidine kinase"/>
    <property type="match status" value="1"/>
</dbReference>
<dbReference type="CDD" id="cd16922">
    <property type="entry name" value="HATPase_EvgS-ArcB-TorS-like"/>
    <property type="match status" value="1"/>
</dbReference>
<dbReference type="Pfam" id="PF00989">
    <property type="entry name" value="PAS"/>
    <property type="match status" value="2"/>
</dbReference>
<dbReference type="InterPro" id="IPR036890">
    <property type="entry name" value="HATPase_C_sf"/>
</dbReference>
<feature type="domain" description="PAS" evidence="14">
    <location>
        <begin position="1601"/>
        <end position="1660"/>
    </location>
</feature>
<dbReference type="SMART" id="SM00086">
    <property type="entry name" value="PAC"/>
    <property type="match status" value="11"/>
</dbReference>
<feature type="domain" description="PAS" evidence="14">
    <location>
        <begin position="301"/>
        <end position="371"/>
    </location>
</feature>
<dbReference type="SMART" id="SM00448">
    <property type="entry name" value="REC"/>
    <property type="match status" value="1"/>
</dbReference>
<dbReference type="SMART" id="SM00065">
    <property type="entry name" value="GAF"/>
    <property type="match status" value="1"/>
</dbReference>
<feature type="domain" description="Response regulatory" evidence="13">
    <location>
        <begin position="2001"/>
        <end position="2119"/>
    </location>
</feature>
<dbReference type="Gene3D" id="3.30.450.20">
    <property type="entry name" value="PAS domain"/>
    <property type="match status" value="12"/>
</dbReference>
<dbReference type="InterPro" id="IPR003594">
    <property type="entry name" value="HATPase_dom"/>
</dbReference>
<feature type="domain" description="PAC" evidence="15">
    <location>
        <begin position="731"/>
        <end position="782"/>
    </location>
</feature>
<evidence type="ECO:0000313" key="17">
    <source>
        <dbReference type="Proteomes" id="UP000294597"/>
    </source>
</evidence>
<feature type="domain" description="PAS" evidence="14">
    <location>
        <begin position="1229"/>
        <end position="1292"/>
    </location>
</feature>
<feature type="domain" description="PAC" evidence="15">
    <location>
        <begin position="1169"/>
        <end position="1221"/>
    </location>
</feature>
<evidence type="ECO:0000259" key="14">
    <source>
        <dbReference type="PROSITE" id="PS50112"/>
    </source>
</evidence>
<dbReference type="InterPro" id="IPR013656">
    <property type="entry name" value="PAS_4"/>
</dbReference>
<evidence type="ECO:0000256" key="4">
    <source>
        <dbReference type="ARBA" id="ARBA00022679"/>
    </source>
</evidence>
<feature type="domain" description="PAS" evidence="14">
    <location>
        <begin position="531"/>
        <end position="601"/>
    </location>
</feature>
<feature type="domain" description="PAC" evidence="15">
    <location>
        <begin position="1548"/>
        <end position="1600"/>
    </location>
</feature>
<dbReference type="Pfam" id="PF00072">
    <property type="entry name" value="Response_reg"/>
    <property type="match status" value="1"/>
</dbReference>
<dbReference type="FunFam" id="3.30.565.10:FF:000010">
    <property type="entry name" value="Sensor histidine kinase RcsC"/>
    <property type="match status" value="1"/>
</dbReference>
<feature type="domain" description="PAS" evidence="14">
    <location>
        <begin position="657"/>
        <end position="727"/>
    </location>
</feature>
<dbReference type="GO" id="GO:0006355">
    <property type="term" value="P:regulation of DNA-templated transcription"/>
    <property type="evidence" value="ECO:0007669"/>
    <property type="project" value="InterPro"/>
</dbReference>
<dbReference type="CDD" id="cd00130">
    <property type="entry name" value="PAS"/>
    <property type="match status" value="9"/>
</dbReference>
<keyword evidence="7" id="KW-0067">ATP-binding</keyword>
<dbReference type="InterPro" id="IPR001789">
    <property type="entry name" value="Sig_transdc_resp-reg_receiver"/>
</dbReference>
<dbReference type="Pfam" id="PF08448">
    <property type="entry name" value="PAS_4"/>
    <property type="match status" value="2"/>
</dbReference>
<evidence type="ECO:0000313" key="16">
    <source>
        <dbReference type="EMBL" id="TDE02114.1"/>
    </source>
</evidence>
<dbReference type="Pfam" id="PF08447">
    <property type="entry name" value="PAS_3"/>
    <property type="match status" value="6"/>
</dbReference>
<evidence type="ECO:0000256" key="8">
    <source>
        <dbReference type="ARBA" id="ARBA00023012"/>
    </source>
</evidence>
<dbReference type="Gene3D" id="3.30.565.10">
    <property type="entry name" value="Histidine kinase-like ATPase, C-terminal domain"/>
    <property type="match status" value="1"/>
</dbReference>
<dbReference type="CDD" id="cd17546">
    <property type="entry name" value="REC_hyHK_CKI1_RcsC-like"/>
    <property type="match status" value="1"/>
</dbReference>
<dbReference type="InterPro" id="IPR029016">
    <property type="entry name" value="GAF-like_dom_sf"/>
</dbReference>
<feature type="domain" description="PAS" evidence="14">
    <location>
        <begin position="414"/>
        <end position="465"/>
    </location>
</feature>